<accession>A0A9P5Z8H3</accession>
<dbReference type="EMBL" id="MU155164">
    <property type="protein sequence ID" value="KAF9482563.1"/>
    <property type="molecule type" value="Genomic_DNA"/>
</dbReference>
<proteinExistence type="predicted"/>
<sequence length="54" mass="5963">MHVDTCISPSSRCINPSLPSHRHPDPISSPNPSGASVGYFQRSFILDTHLWSKT</sequence>
<dbReference type="AlphaFoldDB" id="A0A9P5Z8H3"/>
<evidence type="ECO:0000313" key="2">
    <source>
        <dbReference type="Proteomes" id="UP000807469"/>
    </source>
</evidence>
<name>A0A9P5Z8H3_9AGAR</name>
<protein>
    <submittedName>
        <fullName evidence="1">Uncharacterized protein</fullName>
    </submittedName>
</protein>
<gene>
    <name evidence="1" type="ORF">BDN70DRAFT_874919</name>
</gene>
<dbReference type="Proteomes" id="UP000807469">
    <property type="component" value="Unassembled WGS sequence"/>
</dbReference>
<evidence type="ECO:0000313" key="1">
    <source>
        <dbReference type="EMBL" id="KAF9482563.1"/>
    </source>
</evidence>
<organism evidence="1 2">
    <name type="scientific">Pholiota conissans</name>
    <dbReference type="NCBI Taxonomy" id="109636"/>
    <lineage>
        <taxon>Eukaryota</taxon>
        <taxon>Fungi</taxon>
        <taxon>Dikarya</taxon>
        <taxon>Basidiomycota</taxon>
        <taxon>Agaricomycotina</taxon>
        <taxon>Agaricomycetes</taxon>
        <taxon>Agaricomycetidae</taxon>
        <taxon>Agaricales</taxon>
        <taxon>Agaricineae</taxon>
        <taxon>Strophariaceae</taxon>
        <taxon>Pholiota</taxon>
    </lineage>
</organism>
<keyword evidence="2" id="KW-1185">Reference proteome</keyword>
<reference evidence="1" key="1">
    <citation type="submission" date="2020-11" db="EMBL/GenBank/DDBJ databases">
        <authorList>
            <consortium name="DOE Joint Genome Institute"/>
            <person name="Ahrendt S."/>
            <person name="Riley R."/>
            <person name="Andreopoulos W."/>
            <person name="Labutti K."/>
            <person name="Pangilinan J."/>
            <person name="Ruiz-Duenas F.J."/>
            <person name="Barrasa J.M."/>
            <person name="Sanchez-Garcia M."/>
            <person name="Camarero S."/>
            <person name="Miyauchi S."/>
            <person name="Serrano A."/>
            <person name="Linde D."/>
            <person name="Babiker R."/>
            <person name="Drula E."/>
            <person name="Ayuso-Fernandez I."/>
            <person name="Pacheco R."/>
            <person name="Padilla G."/>
            <person name="Ferreira P."/>
            <person name="Barriuso J."/>
            <person name="Kellner H."/>
            <person name="Castanera R."/>
            <person name="Alfaro M."/>
            <person name="Ramirez L."/>
            <person name="Pisabarro A.G."/>
            <person name="Kuo A."/>
            <person name="Tritt A."/>
            <person name="Lipzen A."/>
            <person name="He G."/>
            <person name="Yan M."/>
            <person name="Ng V."/>
            <person name="Cullen D."/>
            <person name="Martin F."/>
            <person name="Rosso M.-N."/>
            <person name="Henrissat B."/>
            <person name="Hibbett D."/>
            <person name="Martinez A.T."/>
            <person name="Grigoriev I.V."/>
        </authorList>
    </citation>
    <scope>NUCLEOTIDE SEQUENCE</scope>
    <source>
        <strain evidence="1">CIRM-BRFM 674</strain>
    </source>
</reference>
<comment type="caution">
    <text evidence="1">The sequence shown here is derived from an EMBL/GenBank/DDBJ whole genome shotgun (WGS) entry which is preliminary data.</text>
</comment>